<dbReference type="PANTHER" id="PTHR12224:SF0">
    <property type="entry name" value="BETA-1,4-MANNOSYL-GLYCOPROTEIN 4-BETA-N-ACETYLGLUCOSAMINYLTRANSFERASE"/>
    <property type="match status" value="1"/>
</dbReference>
<organism evidence="1 2">
    <name type="scientific">Methylomonas rapida</name>
    <dbReference type="NCBI Taxonomy" id="2963939"/>
    <lineage>
        <taxon>Bacteria</taxon>
        <taxon>Pseudomonadati</taxon>
        <taxon>Pseudomonadota</taxon>
        <taxon>Gammaproteobacteria</taxon>
        <taxon>Methylococcales</taxon>
        <taxon>Methylococcaceae</taxon>
        <taxon>Methylomonas</taxon>
    </lineage>
</organism>
<name>A0ABY7GLD0_9GAMM</name>
<proteinExistence type="predicted"/>
<evidence type="ECO:0000313" key="2">
    <source>
        <dbReference type="Proteomes" id="UP001162780"/>
    </source>
</evidence>
<dbReference type="EMBL" id="CP113517">
    <property type="protein sequence ID" value="WAR45307.1"/>
    <property type="molecule type" value="Genomic_DNA"/>
</dbReference>
<dbReference type="Proteomes" id="UP001162780">
    <property type="component" value="Chromosome"/>
</dbReference>
<sequence length="282" mass="34090">MNPKIYDCFCYFNEDMLLELRLETLWNHVDYFVIVESTKTISGNEKPINFDLEKFKKFKQKIRYLLIQEHPFDTTDAWRNERYQRDYIENGLFDAEDHDWIMISDLDEIPRPEAIKQFNPEKYLRGDFEQYAYSYYLNNICVNNGTPIIWHGSRIVTFKNFKQFFRGAERVRNYKSSGMLRGLKRYWLKKFKTQYIANGGWHFTWIADISQMIKKLESFAHQEYNTPEYKDPEKIKEKINNGLDILNPTARFKCQPINDDLPAYLIQNQDKYARWLRPVNTE</sequence>
<dbReference type="Pfam" id="PF04724">
    <property type="entry name" value="Glyco_transf_17"/>
    <property type="match status" value="1"/>
</dbReference>
<gene>
    <name evidence="1" type="ORF">NM686_001995</name>
</gene>
<dbReference type="InterPro" id="IPR006813">
    <property type="entry name" value="Glyco_trans_17"/>
</dbReference>
<evidence type="ECO:0008006" key="3">
    <source>
        <dbReference type="Google" id="ProtNLM"/>
    </source>
</evidence>
<reference evidence="1" key="1">
    <citation type="submission" date="2022-11" db="EMBL/GenBank/DDBJ databases">
        <title>Methylomonas rapida sp. nov., Carotenoid-Producing Obligate Methanotrophs with High Growth Characteristics and Biotechnological Potential.</title>
        <authorList>
            <person name="Tikhonova E.N."/>
            <person name="Suleimanov R.Z."/>
            <person name="Miroshnikov K."/>
            <person name="Oshkin I.Y."/>
            <person name="Belova S.E."/>
            <person name="Danilova O.V."/>
            <person name="Ashikhmin A."/>
            <person name="Konopkin A."/>
            <person name="But S.Y."/>
            <person name="Khmelenina V.N."/>
            <person name="Kuznetsov N."/>
            <person name="Pimenov N.V."/>
            <person name="Dedysh S.N."/>
        </authorList>
    </citation>
    <scope>NUCLEOTIDE SEQUENCE</scope>
    <source>
        <strain evidence="1">MP1</strain>
    </source>
</reference>
<dbReference type="RefSeq" id="WP_255190278.1">
    <property type="nucleotide sequence ID" value="NZ_CP113517.1"/>
</dbReference>
<dbReference type="PANTHER" id="PTHR12224">
    <property type="entry name" value="BETA-1,4-MANNOSYL-GLYCOPROTEIN BETA-1,4-N-ACETYLGLUCOSAMINYL-TRANSFERASE"/>
    <property type="match status" value="1"/>
</dbReference>
<keyword evidence="2" id="KW-1185">Reference proteome</keyword>
<protein>
    <recommendedName>
        <fullName evidence="3">Beta-1,4-mannosyl-glycoprotein beta-1,4-N-acetylglucosaminyltransferase</fullName>
    </recommendedName>
</protein>
<evidence type="ECO:0000313" key="1">
    <source>
        <dbReference type="EMBL" id="WAR45307.1"/>
    </source>
</evidence>
<accession>A0ABY7GLD0</accession>